<evidence type="ECO:0000256" key="1">
    <source>
        <dbReference type="SAM" id="MobiDB-lite"/>
    </source>
</evidence>
<feature type="compositionally biased region" description="Polar residues" evidence="1">
    <location>
        <begin position="31"/>
        <end position="41"/>
    </location>
</feature>
<feature type="signal peptide" evidence="2">
    <location>
        <begin position="1"/>
        <end position="19"/>
    </location>
</feature>
<dbReference type="PROSITE" id="PS51257">
    <property type="entry name" value="PROKAR_LIPOPROTEIN"/>
    <property type="match status" value="1"/>
</dbReference>
<protein>
    <submittedName>
        <fullName evidence="3">Uncharacterized protein</fullName>
    </submittedName>
</protein>
<evidence type="ECO:0000256" key="2">
    <source>
        <dbReference type="SAM" id="SignalP"/>
    </source>
</evidence>
<dbReference type="STRING" id="1271860.SAMN05216174_12430"/>
<feature type="chain" id="PRO_5039624932" evidence="2">
    <location>
        <begin position="20"/>
        <end position="79"/>
    </location>
</feature>
<dbReference type="Proteomes" id="UP000199501">
    <property type="component" value="Unassembled WGS sequence"/>
</dbReference>
<proteinExistence type="predicted"/>
<dbReference type="RefSeq" id="WP_091457491.1">
    <property type="nucleotide sequence ID" value="NZ_FMZZ01000024.1"/>
</dbReference>
<feature type="region of interest" description="Disordered" evidence="1">
    <location>
        <begin position="19"/>
        <end position="59"/>
    </location>
</feature>
<organism evidence="3 4">
    <name type="scientific">Actinokineospora iranica</name>
    <dbReference type="NCBI Taxonomy" id="1271860"/>
    <lineage>
        <taxon>Bacteria</taxon>
        <taxon>Bacillati</taxon>
        <taxon>Actinomycetota</taxon>
        <taxon>Actinomycetes</taxon>
        <taxon>Pseudonocardiales</taxon>
        <taxon>Pseudonocardiaceae</taxon>
        <taxon>Actinokineospora</taxon>
    </lineage>
</organism>
<evidence type="ECO:0000313" key="4">
    <source>
        <dbReference type="Proteomes" id="UP000199501"/>
    </source>
</evidence>
<keyword evidence="4" id="KW-1185">Reference proteome</keyword>
<accession>A0A1G6YZN9</accession>
<dbReference type="EMBL" id="FMZZ01000024">
    <property type="protein sequence ID" value="SDD95105.1"/>
    <property type="molecule type" value="Genomic_DNA"/>
</dbReference>
<dbReference type="AlphaFoldDB" id="A0A1G6YZN9"/>
<reference evidence="4" key="1">
    <citation type="submission" date="2016-10" db="EMBL/GenBank/DDBJ databases">
        <authorList>
            <person name="Varghese N."/>
            <person name="Submissions S."/>
        </authorList>
    </citation>
    <scope>NUCLEOTIDE SEQUENCE [LARGE SCALE GENOMIC DNA]</scope>
    <source>
        <strain evidence="4">IBRC-M 10403</strain>
    </source>
</reference>
<sequence length="79" mass="8110">MPTRAALLCLAALTLTACSDQSPVPPPVAESNPQANTSPTASKDRMHGAPQVSEPLDPKACDDAKELAALAIDTVKSGR</sequence>
<name>A0A1G6YZN9_9PSEU</name>
<gene>
    <name evidence="3" type="ORF">SAMN05216174_12430</name>
</gene>
<evidence type="ECO:0000313" key="3">
    <source>
        <dbReference type="EMBL" id="SDD95105.1"/>
    </source>
</evidence>
<keyword evidence="2" id="KW-0732">Signal</keyword>